<evidence type="ECO:0000313" key="4">
    <source>
        <dbReference type="Proteomes" id="UP000014760"/>
    </source>
</evidence>
<gene>
    <name evidence="2" type="ORF">CAPTEDRAFT_215602</name>
</gene>
<dbReference type="EMBL" id="KB297016">
    <property type="protein sequence ID" value="ELU11048.1"/>
    <property type="molecule type" value="Genomic_DNA"/>
</dbReference>
<name>R7UWR0_CAPTE</name>
<evidence type="ECO:0000313" key="2">
    <source>
        <dbReference type="EMBL" id="ELU11048.1"/>
    </source>
</evidence>
<evidence type="ECO:0000256" key="1">
    <source>
        <dbReference type="SAM" id="SignalP"/>
    </source>
</evidence>
<dbReference type="AlphaFoldDB" id="R7UWR0"/>
<keyword evidence="1" id="KW-0732">Signal</keyword>
<proteinExistence type="predicted"/>
<feature type="chain" id="PRO_5008788506" evidence="1">
    <location>
        <begin position="20"/>
        <end position="100"/>
    </location>
</feature>
<dbReference type="EnsemblMetazoa" id="CapteT215602">
    <property type="protein sequence ID" value="CapteP215602"/>
    <property type="gene ID" value="CapteG215602"/>
</dbReference>
<sequence>MDFLRLVILAALCVGAIQTEEINNEVQTDRITETTVKFETLLHRDFDSLQKLTRTQWVSFDHELRSMMAEPSRSHEAGAILIVSDELEDAGFNDDDAKEL</sequence>
<keyword evidence="4" id="KW-1185">Reference proteome</keyword>
<protein>
    <submittedName>
        <fullName evidence="2 3">Uncharacterized protein</fullName>
    </submittedName>
</protein>
<reference evidence="4" key="1">
    <citation type="submission" date="2012-12" db="EMBL/GenBank/DDBJ databases">
        <authorList>
            <person name="Hellsten U."/>
            <person name="Grimwood J."/>
            <person name="Chapman J.A."/>
            <person name="Shapiro H."/>
            <person name="Aerts A."/>
            <person name="Otillar R.P."/>
            <person name="Terry A.Y."/>
            <person name="Boore J.L."/>
            <person name="Simakov O."/>
            <person name="Marletaz F."/>
            <person name="Cho S.-J."/>
            <person name="Edsinger-Gonzales E."/>
            <person name="Havlak P."/>
            <person name="Kuo D.-H."/>
            <person name="Larsson T."/>
            <person name="Lv J."/>
            <person name="Arendt D."/>
            <person name="Savage R."/>
            <person name="Osoegawa K."/>
            <person name="de Jong P."/>
            <person name="Lindberg D.R."/>
            <person name="Seaver E.C."/>
            <person name="Weisblat D.A."/>
            <person name="Putnam N.H."/>
            <person name="Grigoriev I.V."/>
            <person name="Rokhsar D.S."/>
        </authorList>
    </citation>
    <scope>NUCLEOTIDE SEQUENCE</scope>
    <source>
        <strain evidence="4">I ESC-2004</strain>
    </source>
</reference>
<dbReference type="Proteomes" id="UP000014760">
    <property type="component" value="Unassembled WGS sequence"/>
</dbReference>
<reference evidence="2 4" key="2">
    <citation type="journal article" date="2013" name="Nature">
        <title>Insights into bilaterian evolution from three spiralian genomes.</title>
        <authorList>
            <person name="Simakov O."/>
            <person name="Marletaz F."/>
            <person name="Cho S.J."/>
            <person name="Edsinger-Gonzales E."/>
            <person name="Havlak P."/>
            <person name="Hellsten U."/>
            <person name="Kuo D.H."/>
            <person name="Larsson T."/>
            <person name="Lv J."/>
            <person name="Arendt D."/>
            <person name="Savage R."/>
            <person name="Osoegawa K."/>
            <person name="de Jong P."/>
            <person name="Grimwood J."/>
            <person name="Chapman J.A."/>
            <person name="Shapiro H."/>
            <person name="Aerts A."/>
            <person name="Otillar R.P."/>
            <person name="Terry A.Y."/>
            <person name="Boore J.L."/>
            <person name="Grigoriev I.V."/>
            <person name="Lindberg D.R."/>
            <person name="Seaver E.C."/>
            <person name="Weisblat D.A."/>
            <person name="Putnam N.H."/>
            <person name="Rokhsar D.S."/>
        </authorList>
    </citation>
    <scope>NUCLEOTIDE SEQUENCE</scope>
    <source>
        <strain evidence="2 4">I ESC-2004</strain>
    </source>
</reference>
<dbReference type="EMBL" id="AMQN01005862">
    <property type="status" value="NOT_ANNOTATED_CDS"/>
    <property type="molecule type" value="Genomic_DNA"/>
</dbReference>
<feature type="signal peptide" evidence="1">
    <location>
        <begin position="1"/>
        <end position="19"/>
    </location>
</feature>
<organism evidence="2">
    <name type="scientific">Capitella teleta</name>
    <name type="common">Polychaete worm</name>
    <dbReference type="NCBI Taxonomy" id="283909"/>
    <lineage>
        <taxon>Eukaryota</taxon>
        <taxon>Metazoa</taxon>
        <taxon>Spiralia</taxon>
        <taxon>Lophotrochozoa</taxon>
        <taxon>Annelida</taxon>
        <taxon>Polychaeta</taxon>
        <taxon>Sedentaria</taxon>
        <taxon>Scolecida</taxon>
        <taxon>Capitellidae</taxon>
        <taxon>Capitella</taxon>
    </lineage>
</organism>
<accession>R7UWR0</accession>
<evidence type="ECO:0000313" key="3">
    <source>
        <dbReference type="EnsemblMetazoa" id="CapteP215602"/>
    </source>
</evidence>
<dbReference type="HOGENOM" id="CLU_2308682_0_0_1"/>
<reference evidence="3" key="3">
    <citation type="submission" date="2015-06" db="UniProtKB">
        <authorList>
            <consortium name="EnsemblMetazoa"/>
        </authorList>
    </citation>
    <scope>IDENTIFICATION</scope>
</reference>